<keyword evidence="6 11" id="KW-0862">Zinc</keyword>
<dbReference type="Gene3D" id="3.40.390.10">
    <property type="entry name" value="Collagenase (Catalytic Domain)"/>
    <property type="match status" value="1"/>
</dbReference>
<feature type="binding site" evidence="11">
    <location>
        <position position="224"/>
    </location>
    <ligand>
        <name>Zn(2+)</name>
        <dbReference type="ChEBI" id="CHEBI:29105"/>
        <label>1</label>
    </ligand>
</feature>
<proteinExistence type="inferred from homology"/>
<keyword evidence="14" id="KW-1185">Reference proteome</keyword>
<dbReference type="InterPro" id="IPR006026">
    <property type="entry name" value="Peptidase_Metallo"/>
</dbReference>
<feature type="binding site" evidence="11">
    <location>
        <position position="231"/>
    </location>
    <ligand>
        <name>Ca(2+)</name>
        <dbReference type="ChEBI" id="CHEBI:29108"/>
        <label>3</label>
    </ligand>
</feature>
<evidence type="ECO:0000256" key="6">
    <source>
        <dbReference type="ARBA" id="ARBA00022833"/>
    </source>
</evidence>
<evidence type="ECO:0000256" key="3">
    <source>
        <dbReference type="ARBA" id="ARBA00022723"/>
    </source>
</evidence>
<dbReference type="FunFam" id="3.40.390.10:FF:000018">
    <property type="entry name" value="Metalloendoproteinase 1"/>
    <property type="match status" value="1"/>
</dbReference>
<dbReference type="GO" id="GO:0006508">
    <property type="term" value="P:proteolysis"/>
    <property type="evidence" value="ECO:0007669"/>
    <property type="project" value="UniProtKB-KW"/>
</dbReference>
<dbReference type="PANTHER" id="PTHR10201">
    <property type="entry name" value="MATRIX METALLOPROTEINASE"/>
    <property type="match status" value="1"/>
</dbReference>
<dbReference type="GO" id="GO:0031012">
    <property type="term" value="C:extracellular matrix"/>
    <property type="evidence" value="ECO:0007669"/>
    <property type="project" value="InterPro"/>
</dbReference>
<evidence type="ECO:0000313" key="14">
    <source>
        <dbReference type="Proteomes" id="UP000813463"/>
    </source>
</evidence>
<reference evidence="15" key="2">
    <citation type="submission" date="2025-08" db="UniProtKB">
        <authorList>
            <consortium name="RefSeq"/>
        </authorList>
    </citation>
    <scope>IDENTIFICATION</scope>
    <source>
        <tissue evidence="15">Leaf</tissue>
    </source>
</reference>
<evidence type="ECO:0000256" key="11">
    <source>
        <dbReference type="PIRSR" id="PIRSR621190-2"/>
    </source>
</evidence>
<feature type="binding site" evidence="11">
    <location>
        <position position="281"/>
    </location>
    <ligand>
        <name>Zn(2+)</name>
        <dbReference type="ChEBI" id="CHEBI:29105"/>
        <label>2</label>
        <note>catalytic</note>
    </ligand>
</feature>
<feature type="binding site" evidence="11">
    <location>
        <position position="232"/>
    </location>
    <ligand>
        <name>Ca(2+)</name>
        <dbReference type="ChEBI" id="CHEBI:29108"/>
        <label>3</label>
    </ligand>
</feature>
<evidence type="ECO:0000256" key="4">
    <source>
        <dbReference type="ARBA" id="ARBA00022729"/>
    </source>
</evidence>
<feature type="binding site" evidence="11">
    <location>
        <position position="226"/>
    </location>
    <ligand>
        <name>Zn(2+)</name>
        <dbReference type="ChEBI" id="CHEBI:29105"/>
        <label>1</label>
    </ligand>
</feature>
<dbReference type="PANTHER" id="PTHR10201:SF321">
    <property type="entry name" value="METALLOENDOPROTEINASE 4-MMP"/>
    <property type="match status" value="1"/>
</dbReference>
<evidence type="ECO:0000256" key="10">
    <source>
        <dbReference type="PIRSR" id="PIRSR621190-1"/>
    </source>
</evidence>
<evidence type="ECO:0000259" key="13">
    <source>
        <dbReference type="SMART" id="SM00235"/>
    </source>
</evidence>
<evidence type="ECO:0000256" key="12">
    <source>
        <dbReference type="SAM" id="SignalP"/>
    </source>
</evidence>
<gene>
    <name evidence="15" type="primary">LOC110788965</name>
</gene>
<feature type="binding site" description="in inhibited form" evidence="11">
    <location>
        <position position="129"/>
    </location>
    <ligand>
        <name>Zn(2+)</name>
        <dbReference type="ChEBI" id="CHEBI:29105"/>
        <label>2</label>
        <note>catalytic</note>
    </ligand>
</feature>
<dbReference type="AlphaFoldDB" id="A0A9R0JW41"/>
<feature type="binding site" evidence="11">
    <location>
        <position position="277"/>
    </location>
    <ligand>
        <name>Zn(2+)</name>
        <dbReference type="ChEBI" id="CHEBI:29105"/>
        <label>2</label>
        <note>catalytic</note>
    </ligand>
</feature>
<dbReference type="GeneID" id="110788965"/>
<feature type="binding site" evidence="11">
    <location>
        <position position="295"/>
    </location>
    <ligand>
        <name>Zn(2+)</name>
        <dbReference type="ChEBI" id="CHEBI:29105"/>
        <label>2</label>
        <note>catalytic</note>
    </ligand>
</feature>
<dbReference type="Proteomes" id="UP000813463">
    <property type="component" value="Chromosome 2"/>
</dbReference>
<feature type="active site" evidence="10">
    <location>
        <position position="278"/>
    </location>
</feature>
<feature type="signal peptide" evidence="12">
    <location>
        <begin position="1"/>
        <end position="24"/>
    </location>
</feature>
<dbReference type="InterPro" id="IPR024079">
    <property type="entry name" value="MetalloPept_cat_dom_sf"/>
</dbReference>
<dbReference type="InterPro" id="IPR021158">
    <property type="entry name" value="Pept_M10A_Zn_BS"/>
</dbReference>
<feature type="binding site" evidence="11">
    <location>
        <position position="249"/>
    </location>
    <ligand>
        <name>Zn(2+)</name>
        <dbReference type="ChEBI" id="CHEBI:29105"/>
        <label>1</label>
    </ligand>
</feature>
<feature type="binding site" evidence="11">
    <location>
        <position position="239"/>
    </location>
    <ligand>
        <name>Zn(2+)</name>
        <dbReference type="ChEBI" id="CHEBI:29105"/>
        <label>1</label>
    </ligand>
</feature>
<dbReference type="SMART" id="SM00235">
    <property type="entry name" value="ZnMc"/>
    <property type="match status" value="1"/>
</dbReference>
<reference evidence="14" key="1">
    <citation type="journal article" date="2021" name="Nat. Commun.">
        <title>Genomic analyses provide insights into spinach domestication and the genetic basis of agronomic traits.</title>
        <authorList>
            <person name="Cai X."/>
            <person name="Sun X."/>
            <person name="Xu C."/>
            <person name="Sun H."/>
            <person name="Wang X."/>
            <person name="Ge C."/>
            <person name="Zhang Z."/>
            <person name="Wang Q."/>
            <person name="Fei Z."/>
            <person name="Jiao C."/>
            <person name="Wang Q."/>
        </authorList>
    </citation>
    <scope>NUCLEOTIDE SEQUENCE [LARGE SCALE GENOMIC DNA]</scope>
    <source>
        <strain evidence="14">cv. Varoflay</strain>
    </source>
</reference>
<keyword evidence="9" id="KW-0325">Glycoprotein</keyword>
<evidence type="ECO:0000256" key="9">
    <source>
        <dbReference type="ARBA" id="ARBA00023180"/>
    </source>
</evidence>
<evidence type="ECO:0000256" key="1">
    <source>
        <dbReference type="ARBA" id="ARBA00009614"/>
    </source>
</evidence>
<feature type="chain" id="PRO_5040224874" evidence="12">
    <location>
        <begin position="25"/>
        <end position="367"/>
    </location>
</feature>
<name>A0A9R0JW41_SPIOL</name>
<dbReference type="SUPFAM" id="SSF55486">
    <property type="entry name" value="Metalloproteases ('zincins'), catalytic domain"/>
    <property type="match status" value="1"/>
</dbReference>
<dbReference type="InterPro" id="IPR033739">
    <property type="entry name" value="M10A_MMP"/>
</dbReference>
<accession>A0A9R0JW41</accession>
<dbReference type="GO" id="GO:0004222">
    <property type="term" value="F:metalloendopeptidase activity"/>
    <property type="evidence" value="ECO:0000318"/>
    <property type="project" value="GO_Central"/>
</dbReference>
<evidence type="ECO:0000256" key="7">
    <source>
        <dbReference type="ARBA" id="ARBA00023049"/>
    </source>
</evidence>
<evidence type="ECO:0000313" key="15">
    <source>
        <dbReference type="RefSeq" id="XP_021849295.1"/>
    </source>
</evidence>
<dbReference type="SUPFAM" id="SSF47090">
    <property type="entry name" value="PGBD-like"/>
    <property type="match status" value="1"/>
</dbReference>
<dbReference type="InterPro" id="IPR021190">
    <property type="entry name" value="Pept_M10A"/>
</dbReference>
<feature type="binding site" evidence="11">
    <location>
        <position position="251"/>
    </location>
    <ligand>
        <name>Ca(2+)</name>
        <dbReference type="ChEBI" id="CHEBI:29108"/>
        <label>3</label>
    </ligand>
</feature>
<feature type="binding site" evidence="11">
    <location>
        <position position="254"/>
    </location>
    <ligand>
        <name>Ca(2+)</name>
        <dbReference type="ChEBI" id="CHEBI:29108"/>
        <label>1</label>
    </ligand>
</feature>
<dbReference type="InterPro" id="IPR001818">
    <property type="entry name" value="Pept_M10_metallopeptidase"/>
</dbReference>
<keyword evidence="7" id="KW-0482">Metalloprotease</keyword>
<dbReference type="Pfam" id="PF01471">
    <property type="entry name" value="PG_binding_1"/>
    <property type="match status" value="1"/>
</dbReference>
<dbReference type="GO" id="GO:0008270">
    <property type="term" value="F:zinc ion binding"/>
    <property type="evidence" value="ECO:0007669"/>
    <property type="project" value="InterPro"/>
</dbReference>
<dbReference type="GO" id="GO:0030198">
    <property type="term" value="P:extracellular matrix organization"/>
    <property type="evidence" value="ECO:0000318"/>
    <property type="project" value="GO_Central"/>
</dbReference>
<evidence type="ECO:0000256" key="8">
    <source>
        <dbReference type="ARBA" id="ARBA00023145"/>
    </source>
</evidence>
<feature type="binding site" evidence="11">
    <location>
        <position position="254"/>
    </location>
    <ligand>
        <name>Ca(2+)</name>
        <dbReference type="ChEBI" id="CHEBI:29108"/>
        <label>3</label>
    </ligand>
</feature>
<keyword evidence="8" id="KW-0865">Zymogen</keyword>
<dbReference type="CDD" id="cd04278">
    <property type="entry name" value="ZnMc_MMP"/>
    <property type="match status" value="1"/>
</dbReference>
<dbReference type="OrthoDB" id="406838at2759"/>
<evidence type="ECO:0000256" key="2">
    <source>
        <dbReference type="ARBA" id="ARBA00022670"/>
    </source>
</evidence>
<sequence length="367" mass="41838">MFSFLIHSLPLLLLFSLVFTRSLSCNTMKQSPSRQGHHKHRPHAWHKFGKLVNARKGNRVEDIAELKTYFQRFGYYHPLLGKDTKVANFNNEFDDHLEHVVTRYQQNYGLPVTGTLDPVTLSMIMSPRCGIPDPNIMKKRSSSFHWSQHYLYFPGRPRWNRQVPMTLTYAFSLDDLISYLSLRDIKGAFERAFTKWESVIPVKFVETRDLGVADIKIGFYNGDHGDGEPFDGVLGVLAHAFSPENGRFHLDAAERWTVDFDKEKSNVAVDLESVALHEIGHLLGLAHSNIKESVMYPSLKPREKKLKLRFDDIEGVQYLYGSNPNFTIGSLLESETSSSSSRSIHSIQGLPHILASCLVISIINLYL</sequence>
<protein>
    <submittedName>
        <fullName evidence="15">Metalloendoproteinase 4-MMP</fullName>
    </submittedName>
</protein>
<comment type="cofactor">
    <cofactor evidence="11">
        <name>Ca(2+)</name>
        <dbReference type="ChEBI" id="CHEBI:29108"/>
    </cofactor>
    <text evidence="11">Can bind about 5 Ca(2+) ions per subunit.</text>
</comment>
<evidence type="ECO:0000256" key="5">
    <source>
        <dbReference type="ARBA" id="ARBA00022801"/>
    </source>
</evidence>
<dbReference type="Pfam" id="PF00413">
    <property type="entry name" value="Peptidase_M10"/>
    <property type="match status" value="1"/>
</dbReference>
<dbReference type="PRINTS" id="PR00138">
    <property type="entry name" value="MATRIXIN"/>
</dbReference>
<feature type="binding site" evidence="11">
    <location>
        <position position="214"/>
    </location>
    <ligand>
        <name>Ca(2+)</name>
        <dbReference type="ChEBI" id="CHEBI:29108"/>
        <label>2</label>
    </ligand>
</feature>
<dbReference type="InterPro" id="IPR002477">
    <property type="entry name" value="Peptidoglycan-bd-like"/>
</dbReference>
<keyword evidence="11" id="KW-0106">Calcium</keyword>
<keyword evidence="2" id="KW-0645">Protease</keyword>
<comment type="similarity">
    <text evidence="1">Belongs to the peptidase M10A family. Matrix metalloproteinases (MMPs) subfamily.</text>
</comment>
<dbReference type="RefSeq" id="XP_021849295.1">
    <property type="nucleotide sequence ID" value="XM_021993603.2"/>
</dbReference>
<keyword evidence="3 11" id="KW-0479">Metal-binding</keyword>
<keyword evidence="4 12" id="KW-0732">Signal</keyword>
<keyword evidence="5" id="KW-0378">Hydrolase</keyword>
<dbReference type="GO" id="GO:0030574">
    <property type="term" value="P:collagen catabolic process"/>
    <property type="evidence" value="ECO:0000318"/>
    <property type="project" value="GO_Central"/>
</dbReference>
<feature type="domain" description="Peptidase metallopeptidase" evidence="13">
    <location>
        <begin position="155"/>
        <end position="322"/>
    </location>
</feature>
<comment type="cofactor">
    <cofactor evidence="11">
        <name>Zn(2+)</name>
        <dbReference type="ChEBI" id="CHEBI:29105"/>
    </cofactor>
    <text evidence="11">Binds 2 Zn(2+) ions per subunit.</text>
</comment>
<feature type="binding site" evidence="11">
    <location>
        <position position="287"/>
    </location>
    <ligand>
        <name>Zn(2+)</name>
        <dbReference type="ChEBI" id="CHEBI:29105"/>
        <label>2</label>
        <note>catalytic</note>
    </ligand>
</feature>
<organism evidence="14 15">
    <name type="scientific">Spinacia oleracea</name>
    <name type="common">Spinach</name>
    <dbReference type="NCBI Taxonomy" id="3562"/>
    <lineage>
        <taxon>Eukaryota</taxon>
        <taxon>Viridiplantae</taxon>
        <taxon>Streptophyta</taxon>
        <taxon>Embryophyta</taxon>
        <taxon>Tracheophyta</taxon>
        <taxon>Spermatophyta</taxon>
        <taxon>Magnoliopsida</taxon>
        <taxon>eudicotyledons</taxon>
        <taxon>Gunneridae</taxon>
        <taxon>Pentapetalae</taxon>
        <taxon>Caryophyllales</taxon>
        <taxon>Chenopodiaceae</taxon>
        <taxon>Chenopodioideae</taxon>
        <taxon>Anserineae</taxon>
        <taxon>Spinacia</taxon>
    </lineage>
</organism>
<dbReference type="PROSITE" id="PS00546">
    <property type="entry name" value="CYSTEINE_SWITCH"/>
    <property type="match status" value="1"/>
</dbReference>
<dbReference type="InterPro" id="IPR036365">
    <property type="entry name" value="PGBD-like_sf"/>
</dbReference>
<dbReference type="KEGG" id="soe:110788965"/>